<dbReference type="Gene3D" id="3.30.530.20">
    <property type="match status" value="1"/>
</dbReference>
<evidence type="ECO:0000313" key="3">
    <source>
        <dbReference type="Proteomes" id="UP001194539"/>
    </source>
</evidence>
<dbReference type="EMBL" id="JACEGD010000001">
    <property type="protein sequence ID" value="MBH5384891.1"/>
    <property type="molecule type" value="Genomic_DNA"/>
</dbReference>
<keyword evidence="1" id="KW-0732">Signal</keyword>
<dbReference type="SUPFAM" id="SSF55961">
    <property type="entry name" value="Bet v1-like"/>
    <property type="match status" value="1"/>
</dbReference>
<feature type="chain" id="PRO_5046423712" evidence="1">
    <location>
        <begin position="35"/>
        <end position="226"/>
    </location>
</feature>
<dbReference type="Proteomes" id="UP001194539">
    <property type="component" value="Unassembled WGS sequence"/>
</dbReference>
<keyword evidence="3" id="KW-1185">Reference proteome</keyword>
<dbReference type="RefSeq" id="WP_197964649.1">
    <property type="nucleotide sequence ID" value="NZ_JACEGD010000001.1"/>
</dbReference>
<evidence type="ECO:0000313" key="2">
    <source>
        <dbReference type="EMBL" id="MBH5384891.1"/>
    </source>
</evidence>
<accession>A0ABS0NV66</accession>
<name>A0ABS0NV66_9BRAD</name>
<protein>
    <submittedName>
        <fullName evidence="2">SRPBCC family protein</fullName>
    </submittedName>
</protein>
<evidence type="ECO:0000256" key="1">
    <source>
        <dbReference type="SAM" id="SignalP"/>
    </source>
</evidence>
<feature type="signal peptide" evidence="1">
    <location>
        <begin position="1"/>
        <end position="34"/>
    </location>
</feature>
<dbReference type="InterPro" id="IPR019587">
    <property type="entry name" value="Polyketide_cyclase/dehydratase"/>
</dbReference>
<organism evidence="2 3">
    <name type="scientific">Bradyrhizobium diversitatis</name>
    <dbReference type="NCBI Taxonomy" id="2755406"/>
    <lineage>
        <taxon>Bacteria</taxon>
        <taxon>Pseudomonadati</taxon>
        <taxon>Pseudomonadota</taxon>
        <taxon>Alphaproteobacteria</taxon>
        <taxon>Hyphomicrobiales</taxon>
        <taxon>Nitrobacteraceae</taxon>
        <taxon>Bradyrhizobium</taxon>
    </lineage>
</organism>
<reference evidence="2 3" key="1">
    <citation type="submission" date="2020-07" db="EMBL/GenBank/DDBJ databases">
        <title>Bradyrhizobium diversity isolated from nodules of indigenous legumes of Western Australia.</title>
        <authorList>
            <person name="Klepa M.S."/>
        </authorList>
    </citation>
    <scope>NUCLEOTIDE SEQUENCE [LARGE SCALE GENOMIC DNA]</scope>
    <source>
        <strain evidence="2 3">CNPSo 4019</strain>
    </source>
</reference>
<dbReference type="PROSITE" id="PS51257">
    <property type="entry name" value="PROKAR_LIPOPROTEIN"/>
    <property type="match status" value="1"/>
</dbReference>
<comment type="caution">
    <text evidence="2">The sequence shown here is derived from an EMBL/GenBank/DDBJ whole genome shotgun (WGS) entry which is preliminary data.</text>
</comment>
<dbReference type="InterPro" id="IPR023393">
    <property type="entry name" value="START-like_dom_sf"/>
</dbReference>
<gene>
    <name evidence="2" type="ORF">H1B27_01140</name>
</gene>
<proteinExistence type="predicted"/>
<dbReference type="Pfam" id="PF10604">
    <property type="entry name" value="Polyketide_cyc2"/>
    <property type="match status" value="1"/>
</dbReference>
<sequence length="226" mass="25188">MVKRLYAMVRPSAFLICAVVSLVLSGCGTPLVGADPVPSTSNLDHAREAARPELERSADFEMISVETEIQAPLASVTTWFADRGAAAFGSFLTGTDSVPGVVSTESLSGAWSKPGDRRRVVFSDNNTALEEITDRKPQLLQYQIWNLTNRTGRYIRYAVSELEFIGNGQATRVRWTYSFRPKIWPDGYLIRPYVQNDFRKFMEVGLQAMRDKAVTDLAPKRSARSS</sequence>